<protein>
    <recommendedName>
        <fullName evidence="4">Head-to-tail stopper</fullName>
    </recommendedName>
</protein>
<name>A0ABP6BM74_9MICO</name>
<organism evidence="2 3">
    <name type="scientific">Microbacterium binotii</name>
    <dbReference type="NCBI Taxonomy" id="462710"/>
    <lineage>
        <taxon>Bacteria</taxon>
        <taxon>Bacillati</taxon>
        <taxon>Actinomycetota</taxon>
        <taxon>Actinomycetes</taxon>
        <taxon>Micrococcales</taxon>
        <taxon>Microbacteriaceae</taxon>
        <taxon>Microbacterium</taxon>
    </lineage>
</organism>
<evidence type="ECO:0000313" key="3">
    <source>
        <dbReference type="Proteomes" id="UP001500274"/>
    </source>
</evidence>
<reference evidence="3" key="1">
    <citation type="journal article" date="2019" name="Int. J. Syst. Evol. Microbiol.">
        <title>The Global Catalogue of Microorganisms (GCM) 10K type strain sequencing project: providing services to taxonomists for standard genome sequencing and annotation.</title>
        <authorList>
            <consortium name="The Broad Institute Genomics Platform"/>
            <consortium name="The Broad Institute Genome Sequencing Center for Infectious Disease"/>
            <person name="Wu L."/>
            <person name="Ma J."/>
        </authorList>
    </citation>
    <scope>NUCLEOTIDE SEQUENCE [LARGE SCALE GENOMIC DNA]</scope>
    <source>
        <strain evidence="3">JCM 16365</strain>
    </source>
</reference>
<evidence type="ECO:0000313" key="2">
    <source>
        <dbReference type="EMBL" id="GAA2577332.1"/>
    </source>
</evidence>
<dbReference type="EMBL" id="BAAARI010000011">
    <property type="protein sequence ID" value="GAA2577332.1"/>
    <property type="molecule type" value="Genomic_DNA"/>
</dbReference>
<dbReference type="RefSeq" id="WP_344228387.1">
    <property type="nucleotide sequence ID" value="NZ_BAAARI010000011.1"/>
</dbReference>
<comment type="caution">
    <text evidence="2">The sequence shown here is derived from an EMBL/GenBank/DDBJ whole genome shotgun (WGS) entry which is preliminary data.</text>
</comment>
<keyword evidence="3" id="KW-1185">Reference proteome</keyword>
<proteinExistence type="predicted"/>
<dbReference type="Proteomes" id="UP001500274">
    <property type="component" value="Unassembled WGS sequence"/>
</dbReference>
<sequence length="117" mass="13412">MALLGRNAPHKVRVQRRKQERNDKGQRVWVNDGEPIEHRCAVQPARDWSQAEETAGPVGLQVLDMAVVFSRDWSGDVNSYIYWDGDVYETIGAPQRLAMSRRTSHWRITLKRLGTAP</sequence>
<feature type="region of interest" description="Disordered" evidence="1">
    <location>
        <begin position="1"/>
        <end position="30"/>
    </location>
</feature>
<gene>
    <name evidence="2" type="ORF">GCM10009862_15810</name>
</gene>
<feature type="compositionally biased region" description="Basic residues" evidence="1">
    <location>
        <begin position="8"/>
        <end position="19"/>
    </location>
</feature>
<accession>A0ABP6BM74</accession>
<evidence type="ECO:0000256" key="1">
    <source>
        <dbReference type="SAM" id="MobiDB-lite"/>
    </source>
</evidence>
<evidence type="ECO:0008006" key="4">
    <source>
        <dbReference type="Google" id="ProtNLM"/>
    </source>
</evidence>